<keyword evidence="3" id="KW-1185">Reference proteome</keyword>
<dbReference type="AlphaFoldDB" id="A0A1T4XNE1"/>
<dbReference type="EMBL" id="FUYC01000013">
    <property type="protein sequence ID" value="SKA91044.1"/>
    <property type="molecule type" value="Genomic_DNA"/>
</dbReference>
<name>A0A1T4XNE1_9BACT</name>
<dbReference type="Pfam" id="PF10114">
    <property type="entry name" value="PocR"/>
    <property type="match status" value="1"/>
</dbReference>
<organism evidence="2 3">
    <name type="scientific">Paucidesulfovibrio gracilis DSM 16080</name>
    <dbReference type="NCBI Taxonomy" id="1121449"/>
    <lineage>
        <taxon>Bacteria</taxon>
        <taxon>Pseudomonadati</taxon>
        <taxon>Thermodesulfobacteriota</taxon>
        <taxon>Desulfovibrionia</taxon>
        <taxon>Desulfovibrionales</taxon>
        <taxon>Desulfovibrionaceae</taxon>
        <taxon>Paucidesulfovibrio</taxon>
    </lineage>
</organism>
<proteinExistence type="predicted"/>
<evidence type="ECO:0000313" key="2">
    <source>
        <dbReference type="EMBL" id="SKA91044.1"/>
    </source>
</evidence>
<dbReference type="RefSeq" id="WP_078717841.1">
    <property type="nucleotide sequence ID" value="NZ_FUYC01000013.1"/>
</dbReference>
<feature type="domain" description="PocR" evidence="1">
    <location>
        <begin position="6"/>
        <end position="158"/>
    </location>
</feature>
<dbReference type="OrthoDB" id="5454906at2"/>
<gene>
    <name evidence="2" type="ORF">SAMN02745704_02292</name>
</gene>
<dbReference type="STRING" id="1121449.SAMN02745704_02292"/>
<protein>
    <submittedName>
        <fullName evidence="2">Ligand-binding sensor domain-containing protein</fullName>
    </submittedName>
</protein>
<dbReference type="InterPro" id="IPR018771">
    <property type="entry name" value="PocR_dom"/>
</dbReference>
<reference evidence="2 3" key="1">
    <citation type="submission" date="2017-02" db="EMBL/GenBank/DDBJ databases">
        <authorList>
            <person name="Peterson S.W."/>
        </authorList>
    </citation>
    <scope>NUCLEOTIDE SEQUENCE [LARGE SCALE GENOMIC DNA]</scope>
    <source>
        <strain evidence="2 3">DSM 16080</strain>
    </source>
</reference>
<accession>A0A1T4XNE1</accession>
<dbReference type="Proteomes" id="UP000190027">
    <property type="component" value="Unassembled WGS sequence"/>
</dbReference>
<evidence type="ECO:0000313" key="3">
    <source>
        <dbReference type="Proteomes" id="UP000190027"/>
    </source>
</evidence>
<evidence type="ECO:0000259" key="1">
    <source>
        <dbReference type="Pfam" id="PF10114"/>
    </source>
</evidence>
<sequence>MKITDLASTETWEGLEKELHEKFGLNASVADEQGVRITSYANWGNELCPRVKGDPKGLSAICAVAGKHFTQYCTSEQSPLVDECDACLTKIAVPVLKDGQYLGCAGGCGVLMEGEEVETFMVAKSLDMDEKEVQRLAETVPVISREKADEIVTYLWKRLQELGADVPQA</sequence>